<protein>
    <submittedName>
        <fullName evidence="1">Uncharacterized protein</fullName>
    </submittedName>
</protein>
<keyword evidence="2" id="KW-1185">Reference proteome</keyword>
<comment type="caution">
    <text evidence="1">The sequence shown here is derived from an EMBL/GenBank/DDBJ whole genome shotgun (WGS) entry which is preliminary data.</text>
</comment>
<reference evidence="1 2" key="1">
    <citation type="submission" date="2020-10" db="EMBL/GenBank/DDBJ databases">
        <title>Plant Genome Project.</title>
        <authorList>
            <person name="Zhang R.-G."/>
        </authorList>
    </citation>
    <scope>NUCLEOTIDE SEQUENCE [LARGE SCALE GENOMIC DNA]</scope>
    <source>
        <strain evidence="1">FAFU-HL-1</strain>
        <tissue evidence="1">Leaf</tissue>
    </source>
</reference>
<evidence type="ECO:0000313" key="2">
    <source>
        <dbReference type="Proteomes" id="UP000657918"/>
    </source>
</evidence>
<proteinExistence type="predicted"/>
<gene>
    <name evidence="1" type="ORF">SADUNF_Sadunf05G0083000</name>
</gene>
<name>A0A835N224_9ROSI</name>
<accession>A0A835N224</accession>
<dbReference type="AlphaFoldDB" id="A0A835N224"/>
<dbReference type="EMBL" id="JADGMS010000005">
    <property type="protein sequence ID" value="KAF9682191.1"/>
    <property type="molecule type" value="Genomic_DNA"/>
</dbReference>
<organism evidence="1 2">
    <name type="scientific">Salix dunnii</name>
    <dbReference type="NCBI Taxonomy" id="1413687"/>
    <lineage>
        <taxon>Eukaryota</taxon>
        <taxon>Viridiplantae</taxon>
        <taxon>Streptophyta</taxon>
        <taxon>Embryophyta</taxon>
        <taxon>Tracheophyta</taxon>
        <taxon>Spermatophyta</taxon>
        <taxon>Magnoliopsida</taxon>
        <taxon>eudicotyledons</taxon>
        <taxon>Gunneridae</taxon>
        <taxon>Pentapetalae</taxon>
        <taxon>rosids</taxon>
        <taxon>fabids</taxon>
        <taxon>Malpighiales</taxon>
        <taxon>Salicaceae</taxon>
        <taxon>Saliceae</taxon>
        <taxon>Salix</taxon>
    </lineage>
</organism>
<evidence type="ECO:0000313" key="1">
    <source>
        <dbReference type="EMBL" id="KAF9682191.1"/>
    </source>
</evidence>
<dbReference type="Proteomes" id="UP000657918">
    <property type="component" value="Unassembled WGS sequence"/>
</dbReference>
<sequence>MMLVKMKRIRHLIQIFFTRQVHQWRDLKIRLIFTSIAIHKETGRSAVTFQLATDDHSAKHCTVS</sequence>